<dbReference type="RefSeq" id="WP_408159804.1">
    <property type="nucleotide sequence ID" value="NZ_JAQQFM010000009.1"/>
</dbReference>
<evidence type="ECO:0000313" key="1">
    <source>
        <dbReference type="EMBL" id="MFL9926586.1"/>
    </source>
</evidence>
<dbReference type="InterPro" id="IPR012808">
    <property type="entry name" value="CHP02453"/>
</dbReference>
<evidence type="ECO:0000313" key="2">
    <source>
        <dbReference type="Proteomes" id="UP001629246"/>
    </source>
</evidence>
<name>A0ABW9AD74_9BURK</name>
<dbReference type="Proteomes" id="UP001629246">
    <property type="component" value="Unassembled WGS sequence"/>
</dbReference>
<dbReference type="PANTHER" id="PTHR36452:SF1">
    <property type="entry name" value="DUF2461 DOMAIN-CONTAINING PROTEIN"/>
    <property type="match status" value="1"/>
</dbReference>
<dbReference type="InterPro" id="IPR015996">
    <property type="entry name" value="UCP028451"/>
</dbReference>
<dbReference type="Pfam" id="PF09365">
    <property type="entry name" value="DUF2461"/>
    <property type="match status" value="1"/>
</dbReference>
<protein>
    <submittedName>
        <fullName evidence="1">DUF2461 domain-containing protein</fullName>
    </submittedName>
</protein>
<sequence>MHVRDLMQFLAELSENNNRAWFVMNKPRYDILREEFLALTTQLIADIGKFDPAIIGCNPKKALFRINRDMRFSHDKSPYKTHFSAAITASGLKKPSQGGGPAYYFHIDAAGQLLIAGGEYLPPSDRLRAIRQRVIDDDAGFNKMLKNKKLKETYGSLQEEGKLSRPPKGFDADVPNLEFVKLKSFIVWTDTSIKKKVPTDLGKDVLSGFKDAYPLVNWLRQVPLIPVEE</sequence>
<reference evidence="1 2" key="1">
    <citation type="journal article" date="2024" name="Chem. Sci.">
        <title>Discovery of megapolipeptins by genome mining of a Burkholderiales bacteria collection.</title>
        <authorList>
            <person name="Paulo B.S."/>
            <person name="Recchia M.J.J."/>
            <person name="Lee S."/>
            <person name="Fergusson C.H."/>
            <person name="Romanowski S.B."/>
            <person name="Hernandez A."/>
            <person name="Krull N."/>
            <person name="Liu D.Y."/>
            <person name="Cavanagh H."/>
            <person name="Bos A."/>
            <person name="Gray C.A."/>
            <person name="Murphy B.T."/>
            <person name="Linington R.G."/>
            <person name="Eustaquio A.S."/>
        </authorList>
    </citation>
    <scope>NUCLEOTIDE SEQUENCE [LARGE SCALE GENOMIC DNA]</scope>
    <source>
        <strain evidence="1 2">RL21-008-BIB-A</strain>
    </source>
</reference>
<accession>A0ABW9AD74</accession>
<organism evidence="1 2">
    <name type="scientific">Herbaspirillum lusitanum</name>
    <dbReference type="NCBI Taxonomy" id="213312"/>
    <lineage>
        <taxon>Bacteria</taxon>
        <taxon>Pseudomonadati</taxon>
        <taxon>Pseudomonadota</taxon>
        <taxon>Betaproteobacteria</taxon>
        <taxon>Burkholderiales</taxon>
        <taxon>Oxalobacteraceae</taxon>
        <taxon>Herbaspirillum</taxon>
    </lineage>
</organism>
<proteinExistence type="predicted"/>
<dbReference type="NCBIfam" id="TIGR02453">
    <property type="entry name" value="TIGR02453 family protein"/>
    <property type="match status" value="1"/>
</dbReference>
<keyword evidence="2" id="KW-1185">Reference proteome</keyword>
<dbReference type="PANTHER" id="PTHR36452">
    <property type="entry name" value="CHROMOSOME 12, WHOLE GENOME SHOTGUN SEQUENCE"/>
    <property type="match status" value="1"/>
</dbReference>
<dbReference type="EMBL" id="JAQQFM010000009">
    <property type="protein sequence ID" value="MFL9926586.1"/>
    <property type="molecule type" value="Genomic_DNA"/>
</dbReference>
<comment type="caution">
    <text evidence="1">The sequence shown here is derived from an EMBL/GenBank/DDBJ whole genome shotgun (WGS) entry which is preliminary data.</text>
</comment>
<gene>
    <name evidence="1" type="ORF">PQR62_20085</name>
</gene>
<dbReference type="PIRSF" id="PIRSF028451">
    <property type="entry name" value="UCP028451"/>
    <property type="match status" value="1"/>
</dbReference>